<dbReference type="Proteomes" id="UP001432027">
    <property type="component" value="Unassembled WGS sequence"/>
</dbReference>
<protein>
    <recommendedName>
        <fullName evidence="4">C2H2-type domain-containing protein</fullName>
    </recommendedName>
</protein>
<sequence length="213" mass="23614">DTTQVVPCDNGIPHSDFMGDEMPLMDEIPGNEQESLEDEPIETGEEEETGGNIADVREDPGETVEVEKRKRSTRNTSRHQKYTESMDNSEGEEGPSVKKARSDFAKKGEKATPQCILCEVFPTTAISCADHLNNTHKTTLKSNGIYLICSCGKEVRSHNRDPNHSNDCGGVKFTLHKLSAPTTPKCVLCESYPTTARGYIDHLQIYHQTTLKS</sequence>
<feature type="compositionally biased region" description="Basic and acidic residues" evidence="1">
    <location>
        <begin position="55"/>
        <end position="68"/>
    </location>
</feature>
<comment type="caution">
    <text evidence="2">The sequence shown here is derived from an EMBL/GenBank/DDBJ whole genome shotgun (WGS) entry which is preliminary data.</text>
</comment>
<accession>A0AAV5TSL2</accession>
<name>A0AAV5TSL2_9BILA</name>
<feature type="compositionally biased region" description="Acidic residues" evidence="1">
    <location>
        <begin position="34"/>
        <end position="49"/>
    </location>
</feature>
<evidence type="ECO:0000256" key="1">
    <source>
        <dbReference type="SAM" id="MobiDB-lite"/>
    </source>
</evidence>
<feature type="non-terminal residue" evidence="2">
    <location>
        <position position="213"/>
    </location>
</feature>
<evidence type="ECO:0000313" key="2">
    <source>
        <dbReference type="EMBL" id="GMS97286.1"/>
    </source>
</evidence>
<dbReference type="EMBL" id="BTSX01000004">
    <property type="protein sequence ID" value="GMS97286.1"/>
    <property type="molecule type" value="Genomic_DNA"/>
</dbReference>
<evidence type="ECO:0008006" key="4">
    <source>
        <dbReference type="Google" id="ProtNLM"/>
    </source>
</evidence>
<feature type="non-terminal residue" evidence="2">
    <location>
        <position position="1"/>
    </location>
</feature>
<gene>
    <name evidence="2" type="ORF">PENTCL1PPCAC_19461</name>
</gene>
<proteinExistence type="predicted"/>
<reference evidence="2" key="1">
    <citation type="submission" date="2023-10" db="EMBL/GenBank/DDBJ databases">
        <title>Genome assembly of Pristionchus species.</title>
        <authorList>
            <person name="Yoshida K."/>
            <person name="Sommer R.J."/>
        </authorList>
    </citation>
    <scope>NUCLEOTIDE SEQUENCE</scope>
    <source>
        <strain evidence="2">RS0144</strain>
    </source>
</reference>
<feature type="region of interest" description="Disordered" evidence="1">
    <location>
        <begin position="1"/>
        <end position="105"/>
    </location>
</feature>
<evidence type="ECO:0000313" key="3">
    <source>
        <dbReference type="Proteomes" id="UP001432027"/>
    </source>
</evidence>
<organism evidence="2 3">
    <name type="scientific">Pristionchus entomophagus</name>
    <dbReference type="NCBI Taxonomy" id="358040"/>
    <lineage>
        <taxon>Eukaryota</taxon>
        <taxon>Metazoa</taxon>
        <taxon>Ecdysozoa</taxon>
        <taxon>Nematoda</taxon>
        <taxon>Chromadorea</taxon>
        <taxon>Rhabditida</taxon>
        <taxon>Rhabditina</taxon>
        <taxon>Diplogasteromorpha</taxon>
        <taxon>Diplogasteroidea</taxon>
        <taxon>Neodiplogasteridae</taxon>
        <taxon>Pristionchus</taxon>
    </lineage>
</organism>
<dbReference type="AlphaFoldDB" id="A0AAV5TSL2"/>
<feature type="compositionally biased region" description="Basic residues" evidence="1">
    <location>
        <begin position="69"/>
        <end position="80"/>
    </location>
</feature>
<keyword evidence="3" id="KW-1185">Reference proteome</keyword>